<dbReference type="Pfam" id="PF23598">
    <property type="entry name" value="LRR_14"/>
    <property type="match status" value="1"/>
</dbReference>
<evidence type="ECO:0000313" key="6">
    <source>
        <dbReference type="EMBL" id="CAF1342678.1"/>
    </source>
</evidence>
<feature type="compositionally biased region" description="Basic and acidic residues" evidence="3">
    <location>
        <begin position="114"/>
        <end position="130"/>
    </location>
</feature>
<dbReference type="SMART" id="SM00369">
    <property type="entry name" value="LRR_TYP"/>
    <property type="match status" value="11"/>
</dbReference>
<evidence type="ECO:0000313" key="7">
    <source>
        <dbReference type="Proteomes" id="UP000663870"/>
    </source>
</evidence>
<evidence type="ECO:0000256" key="2">
    <source>
        <dbReference type="ARBA" id="ARBA00022737"/>
    </source>
</evidence>
<dbReference type="InterPro" id="IPR055414">
    <property type="entry name" value="LRR_R13L4/SHOC2-like"/>
</dbReference>
<evidence type="ECO:0000256" key="3">
    <source>
        <dbReference type="SAM" id="MobiDB-lite"/>
    </source>
</evidence>
<feature type="compositionally biased region" description="Low complexity" evidence="3">
    <location>
        <begin position="65"/>
        <end position="76"/>
    </location>
</feature>
<comment type="caution">
    <text evidence="6">The sequence shown here is derived from an EMBL/GenBank/DDBJ whole genome shotgun (WGS) entry which is preliminary data.</text>
</comment>
<name>A0A815GS21_9BILA</name>
<feature type="region of interest" description="Disordered" evidence="3">
    <location>
        <begin position="1"/>
        <end position="133"/>
    </location>
</feature>
<evidence type="ECO:0000256" key="1">
    <source>
        <dbReference type="ARBA" id="ARBA00022614"/>
    </source>
</evidence>
<dbReference type="SUPFAM" id="SSF52047">
    <property type="entry name" value="RNI-like"/>
    <property type="match status" value="1"/>
</dbReference>
<feature type="compositionally biased region" description="Polar residues" evidence="3">
    <location>
        <begin position="9"/>
        <end position="33"/>
    </location>
</feature>
<dbReference type="Proteomes" id="UP000663870">
    <property type="component" value="Unassembled WGS sequence"/>
</dbReference>
<dbReference type="InterPro" id="IPR032675">
    <property type="entry name" value="LRR_dom_sf"/>
</dbReference>
<keyword evidence="7" id="KW-1185">Reference proteome</keyword>
<dbReference type="SUPFAM" id="SSF52058">
    <property type="entry name" value="L domain-like"/>
    <property type="match status" value="1"/>
</dbReference>
<dbReference type="InterPro" id="IPR050216">
    <property type="entry name" value="LRR_domain-containing"/>
</dbReference>
<dbReference type="PANTHER" id="PTHR48051:SF1">
    <property type="entry name" value="RAS SUPPRESSOR PROTEIN 1"/>
    <property type="match status" value="1"/>
</dbReference>
<sequence length="1226" mass="143875">MASSDRRTSLSPSERQRTKSQSSYRSYRTTPNTPLYEEDDQREKTSSQTSRRSTRETNPTKRSESSTSNRSSAALSPISNASRKPRSSLKPSASPTTNRRSVSRRKKRPLSVIDIERRQLSEPNDSEKQDLTAQGLSMVPAEIFEFITLRRLILSNNNLSGLPPAINSLINLEYLDLSHNPLVVNNGFDDYSCFPREFNNLKSLKTLILSECALKYIPVAVWNVVSLQTLDLSRNKVGYIVGDIGNLSDIRHLRLSHMDLDTLPPEIGFCDKLETIDLTENPIDNLPETLVECRQLYEFKINYKTFYKLLDAYMLQLIEEGKIRSEHIPQVIFELENLRILDLNNTKINSISNEHMLLNLTELYLSNNSFFDIPEAICTIEKLKILDMSHNRIPTIPEYFIKMKQLEIVNFSYNKLTLLSKIFAYLPILKELIISHNKLDTIENEFSKTQSLLTLDLSYNNLKYLPDELCELAQLETLDLRYNKLEYLPSNIRHMIGLKSMNTFVGTFQRFGLHLLGNLITNPPSYIWKSTNIQTLFNYIEVKEKNLTNSFYHLKLILIGPKNIGKTTLARKLVNNRKKVSNTRKTIDMYVSILQQKQLNNDEQDNSQQQQQQQTSNDPTSSALVDQWIENRISTSGDYLYSRHLKLKRINPPPLKTYRSIETTNSIINKSTLITKNNFYCTIFDLENEPCFEILYPLIYDSNALYILPVNLTILLNNFQVTTSLGNINEDENSSTIINFDALLTNDWLYYHIFRYLESISDHCQQVSVTIIGLIDDSQLTSNDRQQQQQQLLDEIRSKVNAFLIDEEDQRENIKFYSEYFLEPIHINDDQISSLIIEQLETIAQQWNIVHHKQKRLLIKQRFAFLKPDALIINYDTCLKRFEQQKQVPLILSDNDDEIEENKQLIEEELNSMSFDECLDYLKLIGDMFCFGQKSHMRILIKPYHLLNKILSNTLFRPNIDQWLNYDDNMVFRFSGYYPSEKLFDIDRQRLLTRGEFTWNMLNVLFYEQNNNNISLTEQKIFDYCYLMERLYLGYLNQSNLNYIDYINYFKSLEQKRQYEHLQCEQSRRIKQQQLWFSIDNKENIENESSLQINTMNLTQKEVYQNISIIISELPSVDQIQIFDSQIINQDSIQTIKILNGDSNILPNGFYERLLICLHPLFYERLDYYNLTLGRTIDRNLIKIERFDEHNQIHLTINNNLLERIQNILTHNLFSFYSTKNLRIET</sequence>
<dbReference type="Gene3D" id="3.40.50.300">
    <property type="entry name" value="P-loop containing nucleotide triphosphate hydrolases"/>
    <property type="match status" value="1"/>
</dbReference>
<dbReference type="EMBL" id="CAJNOL010001356">
    <property type="protein sequence ID" value="CAF1342678.1"/>
    <property type="molecule type" value="Genomic_DNA"/>
</dbReference>
<dbReference type="Pfam" id="PF13855">
    <property type="entry name" value="LRR_8"/>
    <property type="match status" value="2"/>
</dbReference>
<organism evidence="6 7">
    <name type="scientific">Rotaria sordida</name>
    <dbReference type="NCBI Taxonomy" id="392033"/>
    <lineage>
        <taxon>Eukaryota</taxon>
        <taxon>Metazoa</taxon>
        <taxon>Spiralia</taxon>
        <taxon>Gnathifera</taxon>
        <taxon>Rotifera</taxon>
        <taxon>Eurotatoria</taxon>
        <taxon>Bdelloidea</taxon>
        <taxon>Philodinida</taxon>
        <taxon>Philodinidae</taxon>
        <taxon>Rotaria</taxon>
    </lineage>
</organism>
<dbReference type="InterPro" id="IPR001611">
    <property type="entry name" value="Leu-rich_rpt"/>
</dbReference>
<dbReference type="SUPFAM" id="SSF52540">
    <property type="entry name" value="P-loop containing nucleoside triphosphate hydrolases"/>
    <property type="match status" value="1"/>
</dbReference>
<gene>
    <name evidence="6" type="ORF">JXQ802_LOCUS31663</name>
    <name evidence="5" type="ORF">PYM288_LOCUS17869</name>
</gene>
<dbReference type="GO" id="GO:0009966">
    <property type="term" value="P:regulation of signal transduction"/>
    <property type="evidence" value="ECO:0007669"/>
    <property type="project" value="UniProtKB-ARBA"/>
</dbReference>
<dbReference type="SMART" id="SM00364">
    <property type="entry name" value="LRR_BAC"/>
    <property type="match status" value="6"/>
</dbReference>
<evidence type="ECO:0000259" key="4">
    <source>
        <dbReference type="Pfam" id="PF23598"/>
    </source>
</evidence>
<dbReference type="SMART" id="SM00365">
    <property type="entry name" value="LRR_SD22"/>
    <property type="match status" value="6"/>
</dbReference>
<dbReference type="PROSITE" id="PS51450">
    <property type="entry name" value="LRR"/>
    <property type="match status" value="6"/>
</dbReference>
<protein>
    <recommendedName>
        <fullName evidence="4">Disease resistance R13L4/SHOC-2-like LRR domain-containing protein</fullName>
    </recommendedName>
</protein>
<dbReference type="InterPro" id="IPR025875">
    <property type="entry name" value="Leu-rich_rpt_4"/>
</dbReference>
<dbReference type="Gene3D" id="3.80.10.10">
    <property type="entry name" value="Ribonuclease Inhibitor"/>
    <property type="match status" value="3"/>
</dbReference>
<dbReference type="PANTHER" id="PTHR48051">
    <property type="match status" value="1"/>
</dbReference>
<proteinExistence type="predicted"/>
<feature type="region of interest" description="Disordered" evidence="3">
    <location>
        <begin position="600"/>
        <end position="622"/>
    </location>
</feature>
<dbReference type="AlphaFoldDB" id="A0A815GS21"/>
<reference evidence="6" key="1">
    <citation type="submission" date="2021-02" db="EMBL/GenBank/DDBJ databases">
        <authorList>
            <person name="Nowell W R."/>
        </authorList>
    </citation>
    <scope>NUCLEOTIDE SEQUENCE</scope>
</reference>
<dbReference type="InterPro" id="IPR003591">
    <property type="entry name" value="Leu-rich_rpt_typical-subtyp"/>
</dbReference>
<accession>A0A815GS21</accession>
<dbReference type="InterPro" id="IPR027417">
    <property type="entry name" value="P-loop_NTPase"/>
</dbReference>
<keyword evidence="1" id="KW-0433">Leucine-rich repeat</keyword>
<feature type="domain" description="Disease resistance R13L4/SHOC-2-like LRR" evidence="4">
    <location>
        <begin position="227"/>
        <end position="344"/>
    </location>
</feature>
<feature type="compositionally biased region" description="Polar residues" evidence="3">
    <location>
        <begin position="89"/>
        <end position="100"/>
    </location>
</feature>
<dbReference type="Proteomes" id="UP000663854">
    <property type="component" value="Unassembled WGS sequence"/>
</dbReference>
<evidence type="ECO:0000313" key="5">
    <source>
        <dbReference type="EMBL" id="CAF1065321.1"/>
    </source>
</evidence>
<feature type="compositionally biased region" description="Basic and acidic residues" evidence="3">
    <location>
        <begin position="53"/>
        <end position="64"/>
    </location>
</feature>
<keyword evidence="2" id="KW-0677">Repeat</keyword>
<dbReference type="Pfam" id="PF12799">
    <property type="entry name" value="LRR_4"/>
    <property type="match status" value="1"/>
</dbReference>
<dbReference type="EMBL" id="CAJNOH010000520">
    <property type="protein sequence ID" value="CAF1065321.1"/>
    <property type="molecule type" value="Genomic_DNA"/>
</dbReference>
<dbReference type="GO" id="GO:0005737">
    <property type="term" value="C:cytoplasm"/>
    <property type="evidence" value="ECO:0007669"/>
    <property type="project" value="TreeGrafter"/>
</dbReference>